<dbReference type="KEGG" id="acib:ACBT_0156"/>
<accession>A0A7L5JLS5</accession>
<reference evidence="1 2" key="1">
    <citation type="submission" date="2020-05" db="EMBL/GenBank/DDBJ databases">
        <title>Complete genome sequencing of Campylobacter and Arcobacter type strains.</title>
        <authorList>
            <person name="Miller W.G."/>
            <person name="Yee E."/>
        </authorList>
    </citation>
    <scope>NUCLEOTIDE SEQUENCE [LARGE SCALE GENOMIC DNA]</scope>
    <source>
        <strain evidence="1 2">LMG 21996</strain>
    </source>
</reference>
<protein>
    <submittedName>
        <fullName evidence="1">Uncharacterized protein</fullName>
    </submittedName>
</protein>
<evidence type="ECO:0000313" key="1">
    <source>
        <dbReference type="EMBL" id="QKJ26141.1"/>
    </source>
</evidence>
<evidence type="ECO:0000313" key="2">
    <source>
        <dbReference type="Proteomes" id="UP000509513"/>
    </source>
</evidence>
<dbReference type="AlphaFoldDB" id="A0A7L5JLS5"/>
<dbReference type="EMBL" id="CP054051">
    <property type="protein sequence ID" value="QKJ26141.1"/>
    <property type="molecule type" value="Genomic_DNA"/>
</dbReference>
<organism evidence="1 2">
    <name type="scientific">Aliarcobacter cibarius</name>
    <dbReference type="NCBI Taxonomy" id="255507"/>
    <lineage>
        <taxon>Bacteria</taxon>
        <taxon>Pseudomonadati</taxon>
        <taxon>Campylobacterota</taxon>
        <taxon>Epsilonproteobacteria</taxon>
        <taxon>Campylobacterales</taxon>
        <taxon>Arcobacteraceae</taxon>
        <taxon>Aliarcobacter</taxon>
    </lineage>
</organism>
<gene>
    <name evidence="1" type="ORF">ACBT_0156</name>
</gene>
<name>A0A7L5JLS5_9BACT</name>
<dbReference type="Proteomes" id="UP000509513">
    <property type="component" value="Chromosome"/>
</dbReference>
<sequence length="76" mass="8249">MLDSIQTELNQGVRNMAKSSLIKKLNEQGINKNDLENEKFEELLLLEIEIIKNDGKKVAAGIAVGIGISLLTGGLI</sequence>
<dbReference type="RefSeq" id="WP_176325331.1">
    <property type="nucleotide sequence ID" value="NZ_CP054051.1"/>
</dbReference>
<proteinExistence type="predicted"/>